<dbReference type="Proteomes" id="UP000288587">
    <property type="component" value="Unassembled WGS sequence"/>
</dbReference>
<dbReference type="GO" id="GO:0019867">
    <property type="term" value="C:outer membrane"/>
    <property type="evidence" value="ECO:0007669"/>
    <property type="project" value="TreeGrafter"/>
</dbReference>
<comment type="caution">
    <text evidence="8">The sequence shown here is derived from an EMBL/GenBank/DDBJ whole genome shotgun (WGS) entry which is preliminary data.</text>
</comment>
<dbReference type="OrthoDB" id="9794842at2"/>
<protein>
    <recommendedName>
        <fullName evidence="3">N-acetylmuramoyl-L-alanine amidase</fullName>
        <ecNumber evidence="3">3.5.1.28</ecNumber>
    </recommendedName>
</protein>
<feature type="signal peptide" evidence="6">
    <location>
        <begin position="1"/>
        <end position="20"/>
    </location>
</feature>
<comment type="similarity">
    <text evidence="2">Belongs to the N-acetylmuramoyl-L-alanine amidase 2 family.</text>
</comment>
<dbReference type="InterPro" id="IPR036365">
    <property type="entry name" value="PGBD-like_sf"/>
</dbReference>
<dbReference type="InterPro" id="IPR002477">
    <property type="entry name" value="Peptidoglycan-bd-like"/>
</dbReference>
<reference evidence="8 9" key="1">
    <citation type="submission" date="2019-01" db="EMBL/GenBank/DDBJ databases">
        <authorList>
            <person name="Chen W.-M."/>
        </authorList>
    </citation>
    <scope>NUCLEOTIDE SEQUENCE [LARGE SCALE GENOMIC DNA]</scope>
    <source>
        <strain evidence="8 9">CCP-18</strain>
    </source>
</reference>
<dbReference type="SUPFAM" id="SSF47090">
    <property type="entry name" value="PGBD-like"/>
    <property type="match status" value="1"/>
</dbReference>
<dbReference type="FunFam" id="3.40.80.10:FF:000003">
    <property type="entry name" value="N-acetylmuramoyl-L-alanine amidase"/>
    <property type="match status" value="1"/>
</dbReference>
<dbReference type="GO" id="GO:0008745">
    <property type="term" value="F:N-acetylmuramoyl-L-alanine amidase activity"/>
    <property type="evidence" value="ECO:0007669"/>
    <property type="project" value="UniProtKB-EC"/>
</dbReference>
<accession>A0A437LQ78</accession>
<dbReference type="InterPro" id="IPR002502">
    <property type="entry name" value="Amidase_domain"/>
</dbReference>
<dbReference type="EMBL" id="SACM01000001">
    <property type="protein sequence ID" value="RVT87580.1"/>
    <property type="molecule type" value="Genomic_DNA"/>
</dbReference>
<dbReference type="InterPro" id="IPR036366">
    <property type="entry name" value="PGBDSf"/>
</dbReference>
<dbReference type="GO" id="GO:0071555">
    <property type="term" value="P:cell wall organization"/>
    <property type="evidence" value="ECO:0007669"/>
    <property type="project" value="UniProtKB-KW"/>
</dbReference>
<dbReference type="Gene3D" id="1.10.101.10">
    <property type="entry name" value="PGBD-like superfamily/PGBD"/>
    <property type="match status" value="1"/>
</dbReference>
<dbReference type="PANTHER" id="PTHR30417">
    <property type="entry name" value="N-ACETYLMURAMOYL-L-ALANINE AMIDASE AMID"/>
    <property type="match status" value="1"/>
</dbReference>
<dbReference type="InterPro" id="IPR051206">
    <property type="entry name" value="NAMLAA_amidase_2"/>
</dbReference>
<keyword evidence="5" id="KW-0961">Cell wall biogenesis/degradation</keyword>
<feature type="domain" description="N-acetylmuramoyl-L-alanine amidase" evidence="7">
    <location>
        <begin position="25"/>
        <end position="169"/>
    </location>
</feature>
<dbReference type="PROSITE" id="PS51257">
    <property type="entry name" value="PROKAR_LIPOPROTEIN"/>
    <property type="match status" value="1"/>
</dbReference>
<dbReference type="AlphaFoldDB" id="A0A437LQ78"/>
<sequence length="281" mass="31497">MKTKLLPLLAALALAGCQTTGVRVDTTYTSENQDSRVLFLVMHYTVGDFKSSLHTLTKPSAAPVSSHYLVSENPVRTYRLVDESQRAWHAGPSYWRGHTQLNASSIGIEIVNTGGTRGPDGVMQFKPFPQAQIDEVIALSKEIVKRHKIRPERIVGHSDIQPRSKQDPGPLFPWRQLAEAGLIAWPDDAMVAAKKAQYEQQLPDLVWFQDKLAEWGFAASRTGELDAYTRDVLTAFQMRFRPAKYDGLPDAETAALLDVVNDPIGMKLKQPQEPRPYTSRW</sequence>
<feature type="chain" id="PRO_5019204061" description="N-acetylmuramoyl-L-alanine amidase" evidence="6">
    <location>
        <begin position="21"/>
        <end position="281"/>
    </location>
</feature>
<evidence type="ECO:0000256" key="4">
    <source>
        <dbReference type="ARBA" id="ARBA00022801"/>
    </source>
</evidence>
<evidence type="ECO:0000256" key="3">
    <source>
        <dbReference type="ARBA" id="ARBA00011901"/>
    </source>
</evidence>
<comment type="catalytic activity">
    <reaction evidence="1">
        <text>Hydrolyzes the link between N-acetylmuramoyl residues and L-amino acid residues in certain cell-wall glycopeptides.</text>
        <dbReference type="EC" id="3.5.1.28"/>
    </reaction>
</comment>
<dbReference type="RefSeq" id="WP_127679887.1">
    <property type="nucleotide sequence ID" value="NZ_SACM01000001.1"/>
</dbReference>
<gene>
    <name evidence="8" type="ORF">EOD73_00695</name>
</gene>
<organism evidence="8 9">
    <name type="scientific">Inhella crocodyli</name>
    <dbReference type="NCBI Taxonomy" id="2499851"/>
    <lineage>
        <taxon>Bacteria</taxon>
        <taxon>Pseudomonadati</taxon>
        <taxon>Pseudomonadota</taxon>
        <taxon>Betaproteobacteria</taxon>
        <taxon>Burkholderiales</taxon>
        <taxon>Sphaerotilaceae</taxon>
        <taxon>Inhella</taxon>
    </lineage>
</organism>
<dbReference type="Pfam" id="PF01510">
    <property type="entry name" value="Amidase_2"/>
    <property type="match status" value="1"/>
</dbReference>
<evidence type="ECO:0000313" key="9">
    <source>
        <dbReference type="Proteomes" id="UP000288587"/>
    </source>
</evidence>
<evidence type="ECO:0000256" key="6">
    <source>
        <dbReference type="SAM" id="SignalP"/>
    </source>
</evidence>
<dbReference type="Gene3D" id="3.40.80.10">
    <property type="entry name" value="Peptidoglycan recognition protein-like"/>
    <property type="match status" value="1"/>
</dbReference>
<dbReference type="InterPro" id="IPR036505">
    <property type="entry name" value="Amidase/PGRP_sf"/>
</dbReference>
<dbReference type="SUPFAM" id="SSF55846">
    <property type="entry name" value="N-acetylmuramoyl-L-alanine amidase-like"/>
    <property type="match status" value="1"/>
</dbReference>
<dbReference type="GO" id="GO:0009253">
    <property type="term" value="P:peptidoglycan catabolic process"/>
    <property type="evidence" value="ECO:0007669"/>
    <property type="project" value="InterPro"/>
</dbReference>
<evidence type="ECO:0000259" key="7">
    <source>
        <dbReference type="SMART" id="SM00644"/>
    </source>
</evidence>
<keyword evidence="4" id="KW-0378">Hydrolase</keyword>
<evidence type="ECO:0000313" key="8">
    <source>
        <dbReference type="EMBL" id="RVT87580.1"/>
    </source>
</evidence>
<dbReference type="PANTHER" id="PTHR30417:SF1">
    <property type="entry name" value="N-ACETYLMURAMOYL-L-ALANINE AMIDASE AMID"/>
    <property type="match status" value="1"/>
</dbReference>
<proteinExistence type="inferred from homology"/>
<evidence type="ECO:0000256" key="1">
    <source>
        <dbReference type="ARBA" id="ARBA00001561"/>
    </source>
</evidence>
<dbReference type="EC" id="3.5.1.28" evidence="3"/>
<keyword evidence="9" id="KW-1185">Reference proteome</keyword>
<dbReference type="CDD" id="cd06583">
    <property type="entry name" value="PGRP"/>
    <property type="match status" value="1"/>
</dbReference>
<keyword evidence="6" id="KW-0732">Signal</keyword>
<evidence type="ECO:0000256" key="2">
    <source>
        <dbReference type="ARBA" id="ARBA00007553"/>
    </source>
</evidence>
<dbReference type="GO" id="GO:0009254">
    <property type="term" value="P:peptidoglycan turnover"/>
    <property type="evidence" value="ECO:0007669"/>
    <property type="project" value="TreeGrafter"/>
</dbReference>
<evidence type="ECO:0000256" key="5">
    <source>
        <dbReference type="ARBA" id="ARBA00023316"/>
    </source>
</evidence>
<dbReference type="SMART" id="SM00644">
    <property type="entry name" value="Ami_2"/>
    <property type="match status" value="1"/>
</dbReference>
<name>A0A437LQ78_9BURK</name>
<dbReference type="Pfam" id="PF01471">
    <property type="entry name" value="PG_binding_1"/>
    <property type="match status" value="1"/>
</dbReference>